<dbReference type="Proteomes" id="UP001595596">
    <property type="component" value="Unassembled WGS sequence"/>
</dbReference>
<dbReference type="Gene3D" id="1.10.260.40">
    <property type="entry name" value="lambda repressor-like DNA-binding domains"/>
    <property type="match status" value="1"/>
</dbReference>
<evidence type="ECO:0000256" key="1">
    <source>
        <dbReference type="ARBA" id="ARBA00023125"/>
    </source>
</evidence>
<organism evidence="3 4">
    <name type="scientific">Paracoccus simplex</name>
    <dbReference type="NCBI Taxonomy" id="2086346"/>
    <lineage>
        <taxon>Bacteria</taxon>
        <taxon>Pseudomonadati</taxon>
        <taxon>Pseudomonadota</taxon>
        <taxon>Alphaproteobacteria</taxon>
        <taxon>Rhodobacterales</taxon>
        <taxon>Paracoccaceae</taxon>
        <taxon>Paracoccus</taxon>
    </lineage>
</organism>
<name>A0ABV7S026_9RHOB</name>
<dbReference type="SUPFAM" id="SSF47413">
    <property type="entry name" value="lambda repressor-like DNA-binding domains"/>
    <property type="match status" value="1"/>
</dbReference>
<feature type="domain" description="HTH cro/C1-type" evidence="2">
    <location>
        <begin position="16"/>
        <end position="70"/>
    </location>
</feature>
<dbReference type="PANTHER" id="PTHR46797:SF1">
    <property type="entry name" value="METHYLPHOSPHONATE SYNTHASE"/>
    <property type="match status" value="1"/>
</dbReference>
<proteinExistence type="predicted"/>
<dbReference type="Pfam" id="PF01381">
    <property type="entry name" value="HTH_3"/>
    <property type="match status" value="1"/>
</dbReference>
<keyword evidence="1" id="KW-0238">DNA-binding</keyword>
<reference evidence="4" key="1">
    <citation type="journal article" date="2019" name="Int. J. Syst. Evol. Microbiol.">
        <title>The Global Catalogue of Microorganisms (GCM) 10K type strain sequencing project: providing services to taxonomists for standard genome sequencing and annotation.</title>
        <authorList>
            <consortium name="The Broad Institute Genomics Platform"/>
            <consortium name="The Broad Institute Genome Sequencing Center for Infectious Disease"/>
            <person name="Wu L."/>
            <person name="Ma J."/>
        </authorList>
    </citation>
    <scope>NUCLEOTIDE SEQUENCE [LARGE SCALE GENOMIC DNA]</scope>
    <source>
        <strain evidence="4">VKM B-3226</strain>
    </source>
</reference>
<dbReference type="EMBL" id="JBHRXE010000020">
    <property type="protein sequence ID" value="MFC3569686.1"/>
    <property type="molecule type" value="Genomic_DNA"/>
</dbReference>
<evidence type="ECO:0000313" key="3">
    <source>
        <dbReference type="EMBL" id="MFC3569686.1"/>
    </source>
</evidence>
<sequence length="84" mass="9189">MPDADDALLEAFAKIMRKQRTAAGLSQEELAHRAGVSMRYVSLLESRRHQPSLATIHGLCQGLGLSMVELIGAVEAEFSERGQH</sequence>
<protein>
    <submittedName>
        <fullName evidence="3">Helix-turn-helix domain-containing protein</fullName>
    </submittedName>
</protein>
<dbReference type="CDD" id="cd00093">
    <property type="entry name" value="HTH_XRE"/>
    <property type="match status" value="1"/>
</dbReference>
<dbReference type="InterPro" id="IPR001387">
    <property type="entry name" value="Cro/C1-type_HTH"/>
</dbReference>
<evidence type="ECO:0000259" key="2">
    <source>
        <dbReference type="PROSITE" id="PS50943"/>
    </source>
</evidence>
<dbReference type="InterPro" id="IPR010982">
    <property type="entry name" value="Lambda_DNA-bd_dom_sf"/>
</dbReference>
<dbReference type="InterPro" id="IPR050807">
    <property type="entry name" value="TransReg_Diox_bact_type"/>
</dbReference>
<evidence type="ECO:0000313" key="4">
    <source>
        <dbReference type="Proteomes" id="UP001595596"/>
    </source>
</evidence>
<dbReference type="SMART" id="SM00530">
    <property type="entry name" value="HTH_XRE"/>
    <property type="match status" value="1"/>
</dbReference>
<dbReference type="RefSeq" id="WP_379029853.1">
    <property type="nucleotide sequence ID" value="NZ_JBHRXE010000020.1"/>
</dbReference>
<dbReference type="PANTHER" id="PTHR46797">
    <property type="entry name" value="HTH-TYPE TRANSCRIPTIONAL REGULATOR"/>
    <property type="match status" value="1"/>
</dbReference>
<gene>
    <name evidence="3" type="ORF">ACFOMP_09505</name>
</gene>
<comment type="caution">
    <text evidence="3">The sequence shown here is derived from an EMBL/GenBank/DDBJ whole genome shotgun (WGS) entry which is preliminary data.</text>
</comment>
<dbReference type="PROSITE" id="PS50943">
    <property type="entry name" value="HTH_CROC1"/>
    <property type="match status" value="1"/>
</dbReference>
<accession>A0ABV7S026</accession>
<keyword evidence="4" id="KW-1185">Reference proteome</keyword>